<reference evidence="1 2" key="1">
    <citation type="submission" date="2020-02" db="EMBL/GenBank/DDBJ databases">
        <title>Novel Insights Into The Classification of Staphylococcal Beta-Lactamases In Relation To The Cefazolin Inoculum Effect.</title>
        <authorList>
            <person name="Carvajal L.P."/>
            <person name="Rincon S."/>
            <person name="Echeverri A."/>
            <person name="Porras J."/>
            <person name="Rios R."/>
            <person name="Ordonez K."/>
            <person name="Seas C."/>
            <person name="Gomez-Villegas S."/>
            <person name="Diaz L."/>
            <person name="Arias C.A."/>
            <person name="Reyes J."/>
        </authorList>
    </citation>
    <scope>NUCLEOTIDE SEQUENCE [LARGE SCALE GENOMIC DNA]</scope>
    <source>
        <strain evidence="1 2">UP127</strain>
    </source>
</reference>
<name>A0AAP6W735_STAAU</name>
<evidence type="ECO:0000313" key="1">
    <source>
        <dbReference type="EMBL" id="NGK22570.1"/>
    </source>
</evidence>
<organism evidence="1 2">
    <name type="scientific">Staphylococcus aureus</name>
    <dbReference type="NCBI Taxonomy" id="1280"/>
    <lineage>
        <taxon>Bacteria</taxon>
        <taxon>Bacillati</taxon>
        <taxon>Bacillota</taxon>
        <taxon>Bacilli</taxon>
        <taxon>Bacillales</taxon>
        <taxon>Staphylococcaceae</taxon>
        <taxon>Staphylococcus</taxon>
    </lineage>
</organism>
<sequence>MQAKLTKKEFIEWLKTSEGKQFNVDLWYGFQCFDYANA</sequence>
<comment type="caution">
    <text evidence="1">The sequence shown here is derived from an EMBL/GenBank/DDBJ whole genome shotgun (WGS) entry which is preliminary data.</text>
</comment>
<dbReference type="Proteomes" id="UP000478431">
    <property type="component" value="Unassembled WGS sequence"/>
</dbReference>
<protein>
    <submittedName>
        <fullName evidence="1">CHAP domain-containing protein</fullName>
    </submittedName>
</protein>
<accession>A0AAP6W735</accession>
<proteinExistence type="predicted"/>
<evidence type="ECO:0000313" key="2">
    <source>
        <dbReference type="Proteomes" id="UP000478431"/>
    </source>
</evidence>
<feature type="non-terminal residue" evidence="1">
    <location>
        <position position="38"/>
    </location>
</feature>
<dbReference type="AlphaFoldDB" id="A0AAP6W735"/>
<gene>
    <name evidence="1" type="ORF">G0Z31_14010</name>
</gene>
<dbReference type="EMBL" id="JAAJIY010000122">
    <property type="protein sequence ID" value="NGK22570.1"/>
    <property type="molecule type" value="Genomic_DNA"/>
</dbReference>